<keyword evidence="2" id="KW-1185">Reference proteome</keyword>
<evidence type="ECO:0000313" key="2">
    <source>
        <dbReference type="Proteomes" id="UP000290815"/>
    </source>
</evidence>
<reference evidence="1 2" key="1">
    <citation type="submission" date="2019-01" db="EMBL/GenBank/DDBJ databases">
        <authorList>
            <consortium name="Pathogen Informatics"/>
        </authorList>
    </citation>
    <scope>NUCLEOTIDE SEQUENCE [LARGE SCALE GENOMIC DNA]</scope>
    <source>
        <strain evidence="1 2">NCTC10194</strain>
    </source>
</reference>
<name>A0A449AUD8_9BACT</name>
<dbReference type="EMBL" id="LR215024">
    <property type="protein sequence ID" value="VEU70105.1"/>
    <property type="molecule type" value="Genomic_DNA"/>
</dbReference>
<dbReference type="AlphaFoldDB" id="A0A449AUD8"/>
<gene>
    <name evidence="1" type="ORF">NCTC10194_00097</name>
</gene>
<dbReference type="Proteomes" id="UP000290815">
    <property type="component" value="Chromosome"/>
</dbReference>
<organism evidence="1 2">
    <name type="scientific">Mycoplasmopsis glycophila</name>
    <dbReference type="NCBI Taxonomy" id="171285"/>
    <lineage>
        <taxon>Bacteria</taxon>
        <taxon>Bacillati</taxon>
        <taxon>Mycoplasmatota</taxon>
        <taxon>Mycoplasmoidales</taxon>
        <taxon>Metamycoplasmataceae</taxon>
        <taxon>Mycoplasmopsis</taxon>
    </lineage>
</organism>
<protein>
    <submittedName>
        <fullName evidence="1">Uncharacterized protein</fullName>
    </submittedName>
</protein>
<accession>A0A449AUD8</accession>
<dbReference type="KEGG" id="mgly:NCTC10194_00097"/>
<evidence type="ECO:0000313" key="1">
    <source>
        <dbReference type="EMBL" id="VEU70105.1"/>
    </source>
</evidence>
<proteinExistence type="predicted"/>
<sequence length="475" mass="57500">MTYSKQQTSFIFKGFEKIDFFYFGYQFFKPLLFHLYEKQKLESFNNRKRNIRLLINFPYQKIEKINCDLCESLFYDFKMAKNLVCPPTDEAEPVVKVYDNAKFLFEFELPKADLPCKTQNLRLFLIFLSSLNLISRKFIKAINRRKFIFWEIKIDNISKMIVSSTNNTFVEMIKINMVENFNLNKQLSALKTRKMENSFIESCILTNFLMPKTSNLQISPLFKTLLNSANPLNSYWKEVFQKSIFNQPYLESELELKPKLEKPTSTKEKFIKDVKKDKEFLNLALQIYTKIQIEDQLEEENLDYFETLKNKDKQENFFIIIWCFLHNKYFRDGLPDFWFWKENIQFLLFDTDFTSYEKEKLYEISLRTTEWSIFNESYNKILVLVFLYIMNKHDTLQNYWNTKAKIDEGEKEFAQIIQKLSYFIRKIGAKTLPYKNWNEKDVMKVFEFLKSNKELKVAEIFEYLNKLTEFKIKWK</sequence>